<proteinExistence type="predicted"/>
<reference evidence="1" key="1">
    <citation type="submission" date="2020-05" db="EMBL/GenBank/DDBJ databases">
        <authorList>
            <person name="Chiriac C."/>
            <person name="Salcher M."/>
            <person name="Ghai R."/>
            <person name="Kavagutti S V."/>
        </authorList>
    </citation>
    <scope>NUCLEOTIDE SEQUENCE</scope>
</reference>
<name>A0A6J7X013_9CAUD</name>
<protein>
    <recommendedName>
        <fullName evidence="2">Major tropism determinant N-terminal domain-containing protein</fullName>
    </recommendedName>
</protein>
<evidence type="ECO:0000313" key="1">
    <source>
        <dbReference type="EMBL" id="CAB5223743.1"/>
    </source>
</evidence>
<sequence length="280" mass="27723">MAKPTIVTRAGKGSALTFVEGDANFTNLRDATITVAADSGTSQVLDLNDTLTIVGGTGLSSVASATDTVTLNLDNTAVSAGSYTLSNITVDAQGRITSAANGTASVAISTGVTGLGTGVATFLATPSSTNLISAITDETGTGSLVFATSPTLTTPILGTPTSGNLSNCTADGTNGVGFRVIPSAGSEKTSSYTLATSDRGEFVQVGSGGSITVPNSTFAAGDVVVVYNNHTAAITITLSTTNAYIAGTNTNKTSVSLATRGVCNILFVSATVAILTGNIT</sequence>
<dbReference type="EMBL" id="LR798332">
    <property type="protein sequence ID" value="CAB5223743.1"/>
    <property type="molecule type" value="Genomic_DNA"/>
</dbReference>
<gene>
    <name evidence="1" type="ORF">UFOVP389_9</name>
</gene>
<accession>A0A6J7X013</accession>
<organism evidence="1">
    <name type="scientific">uncultured Caudovirales phage</name>
    <dbReference type="NCBI Taxonomy" id="2100421"/>
    <lineage>
        <taxon>Viruses</taxon>
        <taxon>Duplodnaviria</taxon>
        <taxon>Heunggongvirae</taxon>
        <taxon>Uroviricota</taxon>
        <taxon>Caudoviricetes</taxon>
        <taxon>Peduoviridae</taxon>
        <taxon>Maltschvirus</taxon>
        <taxon>Maltschvirus maltsch</taxon>
    </lineage>
</organism>
<evidence type="ECO:0008006" key="2">
    <source>
        <dbReference type="Google" id="ProtNLM"/>
    </source>
</evidence>